<keyword evidence="2" id="KW-1185">Reference proteome</keyword>
<evidence type="ECO:0000313" key="1">
    <source>
        <dbReference type="EnsemblPlants" id="ONIVA08G15770.1"/>
    </source>
</evidence>
<evidence type="ECO:0000313" key="2">
    <source>
        <dbReference type="Proteomes" id="UP000006591"/>
    </source>
</evidence>
<proteinExistence type="predicted"/>
<organism evidence="1">
    <name type="scientific">Oryza nivara</name>
    <name type="common">Indian wild rice</name>
    <name type="synonym">Oryza sativa f. spontanea</name>
    <dbReference type="NCBI Taxonomy" id="4536"/>
    <lineage>
        <taxon>Eukaryota</taxon>
        <taxon>Viridiplantae</taxon>
        <taxon>Streptophyta</taxon>
        <taxon>Embryophyta</taxon>
        <taxon>Tracheophyta</taxon>
        <taxon>Spermatophyta</taxon>
        <taxon>Magnoliopsida</taxon>
        <taxon>Liliopsida</taxon>
        <taxon>Poales</taxon>
        <taxon>Poaceae</taxon>
        <taxon>BOP clade</taxon>
        <taxon>Oryzoideae</taxon>
        <taxon>Oryzeae</taxon>
        <taxon>Oryzinae</taxon>
        <taxon>Oryza</taxon>
    </lineage>
</organism>
<dbReference type="EnsemblPlants" id="ONIVA08G15770.1">
    <property type="protein sequence ID" value="ONIVA08G15770.1"/>
    <property type="gene ID" value="ONIVA08G15770"/>
</dbReference>
<name>A0A0E0IBW0_ORYNI</name>
<dbReference type="AlphaFoldDB" id="A0A0E0IBW0"/>
<reference evidence="1" key="2">
    <citation type="submission" date="2018-04" db="EMBL/GenBank/DDBJ databases">
        <title>OnivRS2 (Oryza nivara Reference Sequence Version 2).</title>
        <authorList>
            <person name="Zhang J."/>
            <person name="Kudrna D."/>
            <person name="Lee S."/>
            <person name="Talag J."/>
            <person name="Rajasekar S."/>
            <person name="Welchert J."/>
            <person name="Hsing Y.-I."/>
            <person name="Wing R.A."/>
        </authorList>
    </citation>
    <scope>NUCLEOTIDE SEQUENCE [LARGE SCALE GENOMIC DNA]</scope>
    <source>
        <strain evidence="1">SL10</strain>
    </source>
</reference>
<dbReference type="Gramene" id="ONIVA08G15770.1">
    <property type="protein sequence ID" value="ONIVA08G15770.1"/>
    <property type="gene ID" value="ONIVA08G15770"/>
</dbReference>
<accession>A0A0E0IBW0</accession>
<dbReference type="HOGENOM" id="CLU_140646_0_0_1"/>
<dbReference type="Proteomes" id="UP000006591">
    <property type="component" value="Chromosome 8"/>
</dbReference>
<sequence>MRLQVWALAGGEGSVLSIGRGWGRRDARIWVMKAGVATATRAHGRWRSSVFPGENPRERLEVRLGVARALARRGTEGTTRARAWVRRDATHGAGTARYNAMRLRSGKCGLGSDAAEGKEAWLRCGTGVAGAAGSDVVHAVDGIERLADSE</sequence>
<reference evidence="1" key="1">
    <citation type="submission" date="2015-04" db="UniProtKB">
        <authorList>
            <consortium name="EnsemblPlants"/>
        </authorList>
    </citation>
    <scope>IDENTIFICATION</scope>
    <source>
        <strain evidence="1">SL10</strain>
    </source>
</reference>
<protein>
    <submittedName>
        <fullName evidence="1">Uncharacterized protein</fullName>
    </submittedName>
</protein>